<keyword evidence="1" id="KW-0472">Membrane</keyword>
<reference evidence="2 3" key="1">
    <citation type="submission" date="2021-06" db="EMBL/GenBank/DDBJ databases">
        <title>Caerostris darwini draft genome.</title>
        <authorList>
            <person name="Kono N."/>
            <person name="Arakawa K."/>
        </authorList>
    </citation>
    <scope>NUCLEOTIDE SEQUENCE [LARGE SCALE GENOMIC DNA]</scope>
</reference>
<proteinExistence type="predicted"/>
<evidence type="ECO:0000313" key="3">
    <source>
        <dbReference type="Proteomes" id="UP001054837"/>
    </source>
</evidence>
<evidence type="ECO:0000256" key="1">
    <source>
        <dbReference type="SAM" id="Phobius"/>
    </source>
</evidence>
<protein>
    <submittedName>
        <fullName evidence="2">Uncharacterized protein</fullName>
    </submittedName>
</protein>
<evidence type="ECO:0000313" key="2">
    <source>
        <dbReference type="EMBL" id="GIY31855.1"/>
    </source>
</evidence>
<comment type="caution">
    <text evidence="2">The sequence shown here is derived from an EMBL/GenBank/DDBJ whole genome shotgun (WGS) entry which is preliminary data.</text>
</comment>
<gene>
    <name evidence="2" type="ORF">CDAR_37211</name>
</gene>
<keyword evidence="3" id="KW-1185">Reference proteome</keyword>
<feature type="transmembrane region" description="Helical" evidence="1">
    <location>
        <begin position="56"/>
        <end position="75"/>
    </location>
</feature>
<keyword evidence="1" id="KW-0812">Transmembrane</keyword>
<dbReference type="Proteomes" id="UP001054837">
    <property type="component" value="Unassembled WGS sequence"/>
</dbReference>
<dbReference type="EMBL" id="BPLQ01007725">
    <property type="protein sequence ID" value="GIY31855.1"/>
    <property type="molecule type" value="Genomic_DNA"/>
</dbReference>
<sequence length="101" mass="11375">MYSDSKFADFVSDFFGSEYISLRSRPENNFSVGLLQIAFQALTAASSPDGSHKVRLIVLPDPFSCFIVFLLFTFVKWDAHAVCKAQGDDELTFFVFVFLSL</sequence>
<dbReference type="AlphaFoldDB" id="A0AAV4SDV3"/>
<name>A0AAV4SDV3_9ARAC</name>
<accession>A0AAV4SDV3</accession>
<organism evidence="2 3">
    <name type="scientific">Caerostris darwini</name>
    <dbReference type="NCBI Taxonomy" id="1538125"/>
    <lineage>
        <taxon>Eukaryota</taxon>
        <taxon>Metazoa</taxon>
        <taxon>Ecdysozoa</taxon>
        <taxon>Arthropoda</taxon>
        <taxon>Chelicerata</taxon>
        <taxon>Arachnida</taxon>
        <taxon>Araneae</taxon>
        <taxon>Araneomorphae</taxon>
        <taxon>Entelegynae</taxon>
        <taxon>Araneoidea</taxon>
        <taxon>Araneidae</taxon>
        <taxon>Caerostris</taxon>
    </lineage>
</organism>
<keyword evidence="1" id="KW-1133">Transmembrane helix</keyword>